<evidence type="ECO:0000256" key="10">
    <source>
        <dbReference type="ARBA" id="ARBA00052053"/>
    </source>
</evidence>
<dbReference type="EMBL" id="QVQY01000029">
    <property type="protein sequence ID" value="RFU50385.1"/>
    <property type="molecule type" value="Genomic_DNA"/>
</dbReference>
<comment type="subunit">
    <text evidence="11">Forms a heterotetramer with 2 subunits each of GtfA and GtfB. Part of the accessory SecA2/SecY2 protein translocation apparatus.</text>
</comment>
<evidence type="ECO:0000256" key="1">
    <source>
        <dbReference type="ARBA" id="ARBA00004202"/>
    </source>
</evidence>
<evidence type="ECO:0000313" key="14">
    <source>
        <dbReference type="EMBL" id="AXQ78877.1"/>
    </source>
</evidence>
<dbReference type="HAMAP" id="MF_01472">
    <property type="entry name" value="GtfA"/>
    <property type="match status" value="1"/>
</dbReference>
<feature type="binding site" evidence="11">
    <location>
        <position position="241"/>
    </location>
    <ligand>
        <name>N-acetyl-D-glucosamine</name>
        <dbReference type="ChEBI" id="CHEBI:506227"/>
    </ligand>
</feature>
<keyword evidence="9 11" id="KW-0472">Membrane</keyword>
<evidence type="ECO:0000313" key="15">
    <source>
        <dbReference type="EMBL" id="RFU50385.1"/>
    </source>
</evidence>
<evidence type="ECO:0000256" key="3">
    <source>
        <dbReference type="ARBA" id="ARBA00009481"/>
    </source>
</evidence>
<evidence type="ECO:0000313" key="19">
    <source>
        <dbReference type="Proteomes" id="UP000264056"/>
    </source>
</evidence>
<dbReference type="Proteomes" id="UP000262901">
    <property type="component" value="Unassembled WGS sequence"/>
</dbReference>
<feature type="binding site" evidence="11">
    <location>
        <begin position="383"/>
        <end position="384"/>
    </location>
    <ligand>
        <name>UDP</name>
        <dbReference type="ChEBI" id="CHEBI:58223"/>
    </ligand>
</feature>
<feature type="domain" description="Glycosyl transferase family 1" evidence="12">
    <location>
        <begin position="315"/>
        <end position="442"/>
    </location>
</feature>
<dbReference type="EMBL" id="QVQZ01000026">
    <property type="protein sequence ID" value="RFU52589.1"/>
    <property type="molecule type" value="Genomic_DNA"/>
</dbReference>
<protein>
    <recommendedName>
        <fullName evidence="11">UDP-N-acetylglucosamine--peptide N-acetylglucosaminyltransferase GtfA subunit</fullName>
        <ecNumber evidence="11">2.4.1.-</ecNumber>
    </recommendedName>
    <alternativeName>
        <fullName evidence="11">Glycosyltransferase GtfA</fullName>
    </alternativeName>
</protein>
<comment type="similarity">
    <text evidence="3 11">Belongs to the glycosyltransferase group 1 family. Glycosyltransferase 4 subfamily.</text>
</comment>
<dbReference type="GO" id="GO:0017122">
    <property type="term" value="C:protein N-acetylglucosaminyltransferase complex"/>
    <property type="evidence" value="ECO:0007669"/>
    <property type="project" value="UniProtKB-UniRule"/>
</dbReference>
<comment type="subcellular location">
    <subcellularLocation>
        <location evidence="1 11">Cell membrane</location>
        <topology evidence="1 11">Peripheral membrane protein</topology>
    </subcellularLocation>
    <subcellularLocation>
        <location evidence="11">Cytoplasm</location>
    </subcellularLocation>
    <text evidence="11">Cell membrane association requires GtfB.</text>
</comment>
<reference evidence="16 18" key="2">
    <citation type="submission" date="2018-08" db="EMBL/GenBank/DDBJ databases">
        <title>Draft genome of Streptococcus sp. nov. Z1.</title>
        <authorList>
            <person name="Tian Z."/>
        </authorList>
    </citation>
    <scope>NUCLEOTIDE SEQUENCE [LARGE SCALE GENOMIC DNA]</scope>
    <source>
        <strain evidence="16">Z1</strain>
        <strain evidence="18">Z1(2018)</strain>
    </source>
</reference>
<proteinExistence type="inferred from homology"/>
<dbReference type="InterPro" id="IPR001296">
    <property type="entry name" value="Glyco_trans_1"/>
</dbReference>
<dbReference type="Proteomes" id="UP000264056">
    <property type="component" value="Unassembled WGS sequence"/>
</dbReference>
<feature type="binding site" evidence="11">
    <location>
        <begin position="16"/>
        <end position="19"/>
    </location>
    <ligand>
        <name>UDP</name>
        <dbReference type="ChEBI" id="CHEBI:58223"/>
    </ligand>
</feature>
<reference evidence="17" key="3">
    <citation type="submission" date="2018-08" db="EMBL/GenBank/DDBJ databases">
        <title>Streptococcus chenjunshii sp. nov., isolated from stools sample of the Tibetan antelope in the Qinghai-Tibet plateau, China.</title>
        <authorList>
            <person name="Tian Z."/>
        </authorList>
    </citation>
    <scope>NUCLEOTIDE SEQUENCE [LARGE SCALE GENOMIC DNA]</scope>
    <source>
        <strain evidence="17">Z15</strain>
    </source>
</reference>
<dbReference type="GO" id="GO:0016757">
    <property type="term" value="F:glycosyltransferase activity"/>
    <property type="evidence" value="ECO:0007669"/>
    <property type="project" value="UniProtKB-UniRule"/>
</dbReference>
<evidence type="ECO:0000256" key="6">
    <source>
        <dbReference type="ARBA" id="ARBA00022676"/>
    </source>
</evidence>
<evidence type="ECO:0000313" key="17">
    <source>
        <dbReference type="Proteomes" id="UP000246115"/>
    </source>
</evidence>
<keyword evidence="7 11" id="KW-0808">Transferase</keyword>
<dbReference type="Proteomes" id="UP000246115">
    <property type="component" value="Chromosome"/>
</dbReference>
<accession>A0A372KJZ3</accession>
<evidence type="ECO:0000256" key="9">
    <source>
        <dbReference type="ARBA" id="ARBA00023136"/>
    </source>
</evidence>
<evidence type="ECO:0000259" key="12">
    <source>
        <dbReference type="Pfam" id="PF00534"/>
    </source>
</evidence>
<dbReference type="GO" id="GO:0005737">
    <property type="term" value="C:cytoplasm"/>
    <property type="evidence" value="ECO:0007669"/>
    <property type="project" value="UniProtKB-SubCell"/>
</dbReference>
<keyword evidence="8 11" id="KW-0547">Nucleotide-binding</keyword>
<comment type="catalytic activity">
    <reaction evidence="10 11">
        <text>L-seryl-[protein] + UDP-N-acetyl-alpha-D-glucosamine = 3-O-[N-acetyl-alpha-D-glucosaminyl]-L-seryl-[protein] + UDP + H(+)</text>
        <dbReference type="Rhea" id="RHEA:59872"/>
        <dbReference type="Rhea" id="RHEA-COMP:9863"/>
        <dbReference type="Rhea" id="RHEA-COMP:15471"/>
        <dbReference type="ChEBI" id="CHEBI:15378"/>
        <dbReference type="ChEBI" id="CHEBI:29999"/>
        <dbReference type="ChEBI" id="CHEBI:57705"/>
        <dbReference type="ChEBI" id="CHEBI:58223"/>
        <dbReference type="ChEBI" id="CHEBI:143279"/>
    </reaction>
</comment>
<keyword evidence="19" id="KW-1185">Reference proteome</keyword>
<evidence type="ECO:0000256" key="7">
    <source>
        <dbReference type="ARBA" id="ARBA00022679"/>
    </source>
</evidence>
<feature type="domain" description="GtfA extended beta-sheet meander" evidence="13">
    <location>
        <begin position="97"/>
        <end position="190"/>
    </location>
</feature>
<dbReference type="EMBL" id="CP031733">
    <property type="protein sequence ID" value="AXQ78877.1"/>
    <property type="molecule type" value="Genomic_DNA"/>
</dbReference>
<comment type="pathway">
    <text evidence="2 11">Protein modification; protein glycosylation.</text>
</comment>
<accession>A0A346NCY2</accession>
<dbReference type="UniPathway" id="UPA00378"/>
<organism evidence="16 18">
    <name type="scientific">Streptococcus chenjunshii</name>
    <dbReference type="NCBI Taxonomy" id="2173853"/>
    <lineage>
        <taxon>Bacteria</taxon>
        <taxon>Bacillati</taxon>
        <taxon>Bacillota</taxon>
        <taxon>Bacilli</taxon>
        <taxon>Lactobacillales</taxon>
        <taxon>Streptococcaceae</taxon>
        <taxon>Streptococcus</taxon>
    </lineage>
</organism>
<keyword evidence="6 11" id="KW-0328">Glycosyltransferase</keyword>
<keyword evidence="4 11" id="KW-1003">Cell membrane</keyword>
<dbReference type="GO" id="GO:0005886">
    <property type="term" value="C:plasma membrane"/>
    <property type="evidence" value="ECO:0007669"/>
    <property type="project" value="UniProtKB-SubCell"/>
</dbReference>
<evidence type="ECO:0000256" key="8">
    <source>
        <dbReference type="ARBA" id="ARBA00022741"/>
    </source>
</evidence>
<dbReference type="NCBIfam" id="TIGR02918">
    <property type="entry name" value="accessory Sec system glycosyltransferase GtfA"/>
    <property type="match status" value="1"/>
</dbReference>
<dbReference type="InterPro" id="IPR014267">
    <property type="entry name" value="GtfA"/>
</dbReference>
<dbReference type="InterPro" id="IPR054396">
    <property type="entry name" value="GtfA_EBD"/>
</dbReference>
<dbReference type="Gene3D" id="3.40.50.2000">
    <property type="entry name" value="Glycogen Phosphorylase B"/>
    <property type="match status" value="2"/>
</dbReference>
<dbReference type="RefSeq" id="WP_116878766.1">
    <property type="nucleotide sequence ID" value="NZ_CP031733.1"/>
</dbReference>
<dbReference type="Pfam" id="PF22145">
    <property type="entry name" value="GtfA_EBD"/>
    <property type="match status" value="1"/>
</dbReference>
<evidence type="ECO:0000256" key="4">
    <source>
        <dbReference type="ARBA" id="ARBA00022475"/>
    </source>
</evidence>
<dbReference type="GO" id="GO:0000166">
    <property type="term" value="F:nucleotide binding"/>
    <property type="evidence" value="ECO:0007669"/>
    <property type="project" value="UniProtKB-KW"/>
</dbReference>
<evidence type="ECO:0000256" key="5">
    <source>
        <dbReference type="ARBA" id="ARBA00022490"/>
    </source>
</evidence>
<dbReference type="FunFam" id="3.40.50.2000:FF:000196">
    <property type="entry name" value="UDP-N-acetylglucosamine--peptide N-acetylglucosaminyltransferase GtfA subunit"/>
    <property type="match status" value="1"/>
</dbReference>
<dbReference type="PANTHER" id="PTHR12526:SF629">
    <property type="entry name" value="TEICHURONIC ACID BIOSYNTHESIS GLYCOSYLTRANSFERASE TUAH-RELATED"/>
    <property type="match status" value="1"/>
</dbReference>
<dbReference type="OrthoDB" id="9765175at2"/>
<keyword evidence="5 11" id="KW-0963">Cytoplasm</keyword>
<evidence type="ECO:0000313" key="16">
    <source>
        <dbReference type="EMBL" id="RFU52589.1"/>
    </source>
</evidence>
<evidence type="ECO:0000259" key="13">
    <source>
        <dbReference type="Pfam" id="PF22145"/>
    </source>
</evidence>
<reference evidence="15 19" key="1">
    <citation type="submission" date="2018-08" db="EMBL/GenBank/DDBJ databases">
        <title>Draft genome of Streptococcus sp .nov. Z2.</title>
        <authorList>
            <person name="Tian Z."/>
        </authorList>
    </citation>
    <scope>NUCLEOTIDE SEQUENCE [LARGE SCALE GENOMIC DNA]</scope>
    <source>
        <strain evidence="15 19">Z2</strain>
    </source>
</reference>
<feature type="binding site" evidence="11">
    <location>
        <begin position="403"/>
        <end position="406"/>
    </location>
    <ligand>
        <name>N-acetyl-D-glucosamine</name>
        <dbReference type="ChEBI" id="CHEBI:506227"/>
    </ligand>
</feature>
<evidence type="ECO:0000256" key="2">
    <source>
        <dbReference type="ARBA" id="ARBA00004922"/>
    </source>
</evidence>
<dbReference type="Pfam" id="PF00534">
    <property type="entry name" value="Glycos_transf_1"/>
    <property type="match status" value="1"/>
</dbReference>
<dbReference type="EC" id="2.4.1.-" evidence="11"/>
<evidence type="ECO:0000313" key="18">
    <source>
        <dbReference type="Proteomes" id="UP000262901"/>
    </source>
</evidence>
<evidence type="ECO:0000256" key="11">
    <source>
        <dbReference type="HAMAP-Rule" id="MF_01472"/>
    </source>
</evidence>
<dbReference type="SUPFAM" id="SSF53756">
    <property type="entry name" value="UDP-Glycosyltransferase/glycogen phosphorylase"/>
    <property type="match status" value="1"/>
</dbReference>
<comment type="function">
    <text evidence="11">Required for polymorphic O-glycosylation of the serine-rich repeat protein in this bacteria. Catalyzes the first step in glycosylation by transferring N-acetylglucosamine from UDP-GlcNAc to serine residues in the substrate protein. Part of the accessory SecA2/SecY2 system specifically required to export serine-rich repeat cell wall proteins usually encoded upstream in the same operon.</text>
</comment>
<dbReference type="KEGG" id="schj:DDV21_007170"/>
<sequence>MTVYSINFGLAWANSGVEYAQAYRNQLLGQLNWDHKFIFLDFIWQHNIADLAANLGFTNDEIIWLYTFFTDQKLAPTTFTLSDLQALFHGKLSQKLSSGKSVRFFYEEEDVFLTAYLKEEGTDIVHRVEYVSQGKLIRKDFFSYTRMFTEYYAPKDNKAYLYQRRFFNDDGSLAYDELIDGGESIFRLSNQICYSKEEFIAHFIRSLALSRHDMVILDRSLGIGSAVLPYVKPAKLAVAVHAEHFVKEAGRDAAVLWNNHYEYPFSHADEIDVFLLATERQKTVLAEQFQRFTPYKPQLISLPVGSIDRLRRPDRPRKPFSLITASRLVPEKQLEILIEAVVQAKKSLPELSLDIYGQGSEESRLLQLIEENQAADFIHLCGHQNVEEIYQNYQVYVTASRSEGFGLSLMEALGSGLALIGFDVPYGNQTFIEDGENGFLLSISDFNDGLLSHAFSQKIVDIFQSGRLELMSEFSYRKAEDFLTERIARKWQNLLEEVTEA</sequence>
<gene>
    <name evidence="11 16" type="primary">gtfA</name>
    <name evidence="14" type="ORF">DDV21_007170</name>
    <name evidence="15" type="ORF">DDV22_09030</name>
    <name evidence="16" type="ORF">DDV23_08990</name>
</gene>
<reference evidence="14" key="4">
    <citation type="journal article" date="2019" name="Int. J. Syst. Evol. Microbiol.">
        <title>Streptococcus chenjunshii sp. nov. isolated from feces of Tibetan antelopes.</title>
        <authorList>
            <person name="Tian Z."/>
            <person name="Lu S."/>
            <person name="Jin D."/>
            <person name="Yang J."/>
            <person name="Pu J."/>
            <person name="Lai X.H."/>
            <person name="Bai X.N."/>
            <person name="Wu X.M."/>
            <person name="Li J."/>
            <person name="Wang S."/>
            <person name="Xu J."/>
        </authorList>
    </citation>
    <scope>NUCLEOTIDE SEQUENCE</scope>
    <source>
        <strain evidence="14">Z15</strain>
    </source>
</reference>
<name>A0A372KJZ3_9STRE</name>
<dbReference type="AlphaFoldDB" id="A0A372KJZ3"/>
<dbReference type="PANTHER" id="PTHR12526">
    <property type="entry name" value="GLYCOSYLTRANSFERASE"/>
    <property type="match status" value="1"/>
</dbReference>